<dbReference type="AlphaFoldDB" id="A0A812F9M5"/>
<protein>
    <submittedName>
        <fullName evidence="1">Uncharacterized protein</fullName>
    </submittedName>
</protein>
<evidence type="ECO:0000313" key="2">
    <source>
        <dbReference type="Proteomes" id="UP000655759"/>
    </source>
</evidence>
<dbReference type="EMBL" id="CAJNAQ010000005">
    <property type="protein sequence ID" value="CAE6501839.1"/>
    <property type="molecule type" value="Genomic_DNA"/>
</dbReference>
<organism evidence="1 2">
    <name type="scientific">Candidatus Nitrosotenuis uzonensis</name>
    <dbReference type="NCBI Taxonomy" id="1407055"/>
    <lineage>
        <taxon>Archaea</taxon>
        <taxon>Nitrososphaerota</taxon>
        <taxon>Candidatus Nitrosotenuis</taxon>
    </lineage>
</organism>
<proteinExistence type="predicted"/>
<gene>
    <name evidence="1" type="ORF">NUZ5A_51205</name>
</gene>
<evidence type="ECO:0000313" key="1">
    <source>
        <dbReference type="EMBL" id="CAE6501839.1"/>
    </source>
</evidence>
<name>A0A812F9M5_9ARCH</name>
<accession>A0A812F9M5</accession>
<dbReference type="Proteomes" id="UP000655759">
    <property type="component" value="Unassembled WGS sequence"/>
</dbReference>
<sequence length="86" mass="9768">MICSTLASQLGVKSSSTCIVSKIFEDTSWYSVRLLALKSVKQPFSPNSEQLHMMDIFKDTVNHCIRTRLENSCSTMKRLSRLHTSN</sequence>
<comment type="caution">
    <text evidence="1">The sequence shown here is derived from an EMBL/GenBank/DDBJ whole genome shotgun (WGS) entry which is preliminary data.</text>
</comment>
<reference evidence="1" key="1">
    <citation type="submission" date="2021-02" db="EMBL/GenBank/DDBJ databases">
        <authorList>
            <person name="Han P."/>
        </authorList>
    </citation>
    <scope>NUCLEOTIDE SEQUENCE</scope>
    <source>
        <strain evidence="1">Candidatus Nitrosotenuis uzonensis 5A</strain>
    </source>
</reference>